<name>W4MF71_9BACT</name>
<evidence type="ECO:0000256" key="1">
    <source>
        <dbReference type="SAM" id="Coils"/>
    </source>
</evidence>
<evidence type="ECO:0000313" key="3">
    <source>
        <dbReference type="Proteomes" id="UP000019140"/>
    </source>
</evidence>
<accession>W4MF71</accession>
<organism evidence="2 3">
    <name type="scientific">Candidatus Entotheonella gemina</name>
    <dbReference type="NCBI Taxonomy" id="1429439"/>
    <lineage>
        <taxon>Bacteria</taxon>
        <taxon>Pseudomonadati</taxon>
        <taxon>Nitrospinota/Tectimicrobiota group</taxon>
        <taxon>Candidatus Tectimicrobiota</taxon>
        <taxon>Candidatus Entotheonellia</taxon>
        <taxon>Candidatus Entotheonellales</taxon>
        <taxon>Candidatus Entotheonellaceae</taxon>
        <taxon>Candidatus Entotheonella</taxon>
    </lineage>
</organism>
<proteinExistence type="predicted"/>
<evidence type="ECO:0000313" key="2">
    <source>
        <dbReference type="EMBL" id="ETX08805.1"/>
    </source>
</evidence>
<feature type="coiled-coil region" evidence="1">
    <location>
        <begin position="3"/>
        <end position="30"/>
    </location>
</feature>
<sequence length="106" mass="11920">MTKAAIKQMIEDIEERLKALRTIVDQITEETSFSMFIDKKDIRLTVANAYQAMSIEGEPVGAEQVQEIIAACDVSATENSWSRGIIEMREERVTDPDTQSQLDALI</sequence>
<dbReference type="Proteomes" id="UP000019140">
    <property type="component" value="Unassembled WGS sequence"/>
</dbReference>
<keyword evidence="3" id="KW-1185">Reference proteome</keyword>
<dbReference type="EMBL" id="AZHX01000128">
    <property type="protein sequence ID" value="ETX08805.1"/>
    <property type="molecule type" value="Genomic_DNA"/>
</dbReference>
<comment type="caution">
    <text evidence="2">The sequence shown here is derived from an EMBL/GenBank/DDBJ whole genome shotgun (WGS) entry which is preliminary data.</text>
</comment>
<gene>
    <name evidence="2" type="ORF">ETSY2_03190</name>
</gene>
<keyword evidence="1" id="KW-0175">Coiled coil</keyword>
<protein>
    <submittedName>
        <fullName evidence="2">Uncharacterized protein</fullName>
    </submittedName>
</protein>
<dbReference type="HOGENOM" id="CLU_2218254_0_0_7"/>
<dbReference type="AlphaFoldDB" id="W4MF71"/>
<reference evidence="2 3" key="1">
    <citation type="journal article" date="2014" name="Nature">
        <title>An environmental bacterial taxon with a large and distinct metabolic repertoire.</title>
        <authorList>
            <person name="Wilson M.C."/>
            <person name="Mori T."/>
            <person name="Ruckert C."/>
            <person name="Uria A.R."/>
            <person name="Helf M.J."/>
            <person name="Takada K."/>
            <person name="Gernert C."/>
            <person name="Steffens U.A."/>
            <person name="Heycke N."/>
            <person name="Schmitt S."/>
            <person name="Rinke C."/>
            <person name="Helfrich E.J."/>
            <person name="Brachmann A.O."/>
            <person name="Gurgui C."/>
            <person name="Wakimoto T."/>
            <person name="Kracht M."/>
            <person name="Crusemann M."/>
            <person name="Hentschel U."/>
            <person name="Abe I."/>
            <person name="Matsunaga S."/>
            <person name="Kalinowski J."/>
            <person name="Takeyama H."/>
            <person name="Piel J."/>
        </authorList>
    </citation>
    <scope>NUCLEOTIDE SEQUENCE [LARGE SCALE GENOMIC DNA]</scope>
    <source>
        <strain evidence="3">TSY2</strain>
    </source>
</reference>